<keyword evidence="2" id="KW-1185">Reference proteome</keyword>
<gene>
    <name evidence="1" type="ORF">DFR52_101629</name>
</gene>
<evidence type="ECO:0000313" key="2">
    <source>
        <dbReference type="Proteomes" id="UP000246352"/>
    </source>
</evidence>
<dbReference type="EMBL" id="QGTR01000001">
    <property type="protein sequence ID" value="PWW03940.1"/>
    <property type="molecule type" value="Genomic_DNA"/>
</dbReference>
<proteinExistence type="predicted"/>
<protein>
    <submittedName>
        <fullName evidence="1">Uncharacterized protein</fullName>
    </submittedName>
</protein>
<sequence>MIEALALFVALFVLLFGGLTVGALRASDREAGQVDARPAVRR</sequence>
<reference evidence="1 2" key="1">
    <citation type="submission" date="2018-05" db="EMBL/GenBank/DDBJ databases">
        <title>Genomic Encyclopedia of Type Strains, Phase IV (KMG-IV): sequencing the most valuable type-strain genomes for metagenomic binning, comparative biology and taxonomic classification.</title>
        <authorList>
            <person name="Goeker M."/>
        </authorList>
    </citation>
    <scope>NUCLEOTIDE SEQUENCE [LARGE SCALE GENOMIC DNA]</scope>
    <source>
        <strain evidence="1 2">DSM 16791</strain>
    </source>
</reference>
<dbReference type="AlphaFoldDB" id="A0A317PWS9"/>
<accession>A0A317PWS9</accession>
<dbReference type="RefSeq" id="WP_280954175.1">
    <property type="nucleotide sequence ID" value="NZ_QGTR01000001.1"/>
</dbReference>
<comment type="caution">
    <text evidence="1">The sequence shown here is derived from an EMBL/GenBank/DDBJ whole genome shotgun (WGS) entry which is preliminary data.</text>
</comment>
<organism evidence="1 2">
    <name type="scientific">Hoeflea marina</name>
    <dbReference type="NCBI Taxonomy" id="274592"/>
    <lineage>
        <taxon>Bacteria</taxon>
        <taxon>Pseudomonadati</taxon>
        <taxon>Pseudomonadota</taxon>
        <taxon>Alphaproteobacteria</taxon>
        <taxon>Hyphomicrobiales</taxon>
        <taxon>Rhizobiaceae</taxon>
        <taxon>Hoeflea</taxon>
    </lineage>
</organism>
<name>A0A317PWS9_9HYPH</name>
<evidence type="ECO:0000313" key="1">
    <source>
        <dbReference type="EMBL" id="PWW03940.1"/>
    </source>
</evidence>
<dbReference type="Proteomes" id="UP000246352">
    <property type="component" value="Unassembled WGS sequence"/>
</dbReference>